<proteinExistence type="predicted"/>
<name>A0ABS7TMB1_9BACT</name>
<accession>A0ABS7TMB1</accession>
<organism evidence="2 3">
    <name type="scientific">Nannocystis pusilla</name>
    <dbReference type="NCBI Taxonomy" id="889268"/>
    <lineage>
        <taxon>Bacteria</taxon>
        <taxon>Pseudomonadati</taxon>
        <taxon>Myxococcota</taxon>
        <taxon>Polyangia</taxon>
        <taxon>Nannocystales</taxon>
        <taxon>Nannocystaceae</taxon>
        <taxon>Nannocystis</taxon>
    </lineage>
</organism>
<evidence type="ECO:0000313" key="3">
    <source>
        <dbReference type="Proteomes" id="UP001139031"/>
    </source>
</evidence>
<reference evidence="2" key="1">
    <citation type="submission" date="2021-08" db="EMBL/GenBank/DDBJ databases">
        <authorList>
            <person name="Stevens D.C."/>
        </authorList>
    </citation>
    <scope>NUCLEOTIDE SEQUENCE</scope>
    <source>
        <strain evidence="2">DSM 53165</strain>
    </source>
</reference>
<evidence type="ECO:0000256" key="1">
    <source>
        <dbReference type="SAM" id="Phobius"/>
    </source>
</evidence>
<evidence type="ECO:0000313" key="2">
    <source>
        <dbReference type="EMBL" id="MBZ5709368.1"/>
    </source>
</evidence>
<sequence>MSGVIDQSVVKAACEAPGEDEPRVEVLSESLCSASELRQAVVAGAITTGVFCTIVGVGIGYVLGLRRGRE</sequence>
<keyword evidence="1" id="KW-0472">Membrane</keyword>
<keyword evidence="1" id="KW-1133">Transmembrane helix</keyword>
<comment type="caution">
    <text evidence="2">The sequence shown here is derived from an EMBL/GenBank/DDBJ whole genome shotgun (WGS) entry which is preliminary data.</text>
</comment>
<feature type="transmembrane region" description="Helical" evidence="1">
    <location>
        <begin position="40"/>
        <end position="64"/>
    </location>
</feature>
<keyword evidence="1" id="KW-0812">Transmembrane</keyword>
<gene>
    <name evidence="2" type="ORF">K7C98_08860</name>
</gene>
<dbReference type="RefSeq" id="WP_224191141.1">
    <property type="nucleotide sequence ID" value="NZ_JAIRAU010000005.1"/>
</dbReference>
<dbReference type="Proteomes" id="UP001139031">
    <property type="component" value="Unassembled WGS sequence"/>
</dbReference>
<dbReference type="EMBL" id="JAIRAU010000005">
    <property type="protein sequence ID" value="MBZ5709368.1"/>
    <property type="molecule type" value="Genomic_DNA"/>
</dbReference>
<keyword evidence="3" id="KW-1185">Reference proteome</keyword>
<protein>
    <submittedName>
        <fullName evidence="2">Uncharacterized protein</fullName>
    </submittedName>
</protein>